<dbReference type="CDD" id="cd04740">
    <property type="entry name" value="DHOD_1B_like"/>
    <property type="match status" value="1"/>
</dbReference>
<dbReference type="InterPro" id="IPR024920">
    <property type="entry name" value="Dihydroorotate_DH_1"/>
</dbReference>
<dbReference type="GO" id="GO:1990663">
    <property type="term" value="F:dihydroorotate dehydrogenase (fumarate) activity"/>
    <property type="evidence" value="ECO:0007669"/>
    <property type="project" value="UniProtKB-EC"/>
</dbReference>
<dbReference type="InterPro" id="IPR050074">
    <property type="entry name" value="DHO_dehydrogenase"/>
</dbReference>
<dbReference type="GO" id="GO:0006207">
    <property type="term" value="P:'de novo' pyrimidine nucleobase biosynthetic process"/>
    <property type="evidence" value="ECO:0007669"/>
    <property type="project" value="InterPro"/>
</dbReference>
<dbReference type="PROSITE" id="PS00912">
    <property type="entry name" value="DHODEHASE_2"/>
    <property type="match status" value="1"/>
</dbReference>
<dbReference type="GO" id="GO:0044205">
    <property type="term" value="P:'de novo' UMP biosynthetic process"/>
    <property type="evidence" value="ECO:0007669"/>
    <property type="project" value="UniProtKB-UniRule"/>
</dbReference>
<comment type="catalytic activity">
    <reaction evidence="1">
        <text>(S)-dihydroorotate + fumarate = orotate + succinate</text>
        <dbReference type="Rhea" id="RHEA:30059"/>
        <dbReference type="ChEBI" id="CHEBI:29806"/>
        <dbReference type="ChEBI" id="CHEBI:30031"/>
        <dbReference type="ChEBI" id="CHEBI:30839"/>
        <dbReference type="ChEBI" id="CHEBI:30864"/>
        <dbReference type="EC" id="1.3.98.1"/>
    </reaction>
</comment>
<comment type="function">
    <text evidence="11">Catalyzes the conversion of dihydroorotate to orotate.</text>
</comment>
<dbReference type="InterPro" id="IPR049622">
    <property type="entry name" value="Dihydroorotate_DH_I"/>
</dbReference>
<comment type="caution">
    <text evidence="13">The sequence shown here is derived from an EMBL/GenBank/DDBJ whole genome shotgun (WGS) entry which is preliminary data.</text>
</comment>
<evidence type="ECO:0000256" key="4">
    <source>
        <dbReference type="ARBA" id="ARBA00008008"/>
    </source>
</evidence>
<dbReference type="STRING" id="89059.LAC1533_1249"/>
<dbReference type="HAMAP" id="MF_00224">
    <property type="entry name" value="DHO_dh_type1"/>
    <property type="match status" value="1"/>
</dbReference>
<dbReference type="InterPro" id="IPR033888">
    <property type="entry name" value="DHOD_1B"/>
</dbReference>
<keyword evidence="6 11" id="KW-0963">Cytoplasm</keyword>
<evidence type="ECO:0000256" key="8">
    <source>
        <dbReference type="ARBA" id="ARBA00022643"/>
    </source>
</evidence>
<feature type="binding site" evidence="11">
    <location>
        <position position="30"/>
    </location>
    <ligand>
        <name>FMN</name>
        <dbReference type="ChEBI" id="CHEBI:58210"/>
    </ligand>
</feature>
<dbReference type="PANTHER" id="PTHR48109:SF1">
    <property type="entry name" value="DIHYDROOROTATE DEHYDROGENASE (FUMARATE)"/>
    <property type="match status" value="1"/>
</dbReference>
<keyword evidence="10 11" id="KW-0560">Oxidoreductase</keyword>
<dbReference type="EMBL" id="JQBK01000036">
    <property type="protein sequence ID" value="KRN83787.1"/>
    <property type="molecule type" value="Genomic_DNA"/>
</dbReference>
<dbReference type="PANTHER" id="PTHR48109">
    <property type="entry name" value="DIHYDROOROTATE DEHYDROGENASE (QUINONE), MITOCHONDRIAL-RELATED"/>
    <property type="match status" value="1"/>
</dbReference>
<dbReference type="InterPro" id="IPR001295">
    <property type="entry name" value="Dihydroorotate_DH_CS"/>
</dbReference>
<evidence type="ECO:0000256" key="2">
    <source>
        <dbReference type="ARBA" id="ARBA00004496"/>
    </source>
</evidence>
<gene>
    <name evidence="11" type="primary">pyrD</name>
    <name evidence="13" type="ORF">IV43_GL001317</name>
</gene>
<evidence type="ECO:0000256" key="9">
    <source>
        <dbReference type="ARBA" id="ARBA00022975"/>
    </source>
</evidence>
<dbReference type="UniPathway" id="UPA00070"/>
<feature type="binding site" evidence="11">
    <location>
        <position position="55"/>
    </location>
    <ligand>
        <name>substrate</name>
    </ligand>
</feature>
<dbReference type="Gene3D" id="3.20.20.70">
    <property type="entry name" value="Aldolase class I"/>
    <property type="match status" value="1"/>
</dbReference>
<evidence type="ECO:0000313" key="14">
    <source>
        <dbReference type="Proteomes" id="UP000051491"/>
    </source>
</evidence>
<feature type="binding site" evidence="11">
    <location>
        <position position="177"/>
    </location>
    <ligand>
        <name>FMN</name>
        <dbReference type="ChEBI" id="CHEBI:58210"/>
    </ligand>
</feature>
<organism evidence="13 14">
    <name type="scientific">Ligilactobacillus acidipiscis</name>
    <dbReference type="NCBI Taxonomy" id="89059"/>
    <lineage>
        <taxon>Bacteria</taxon>
        <taxon>Bacillati</taxon>
        <taxon>Bacillota</taxon>
        <taxon>Bacilli</taxon>
        <taxon>Lactobacillales</taxon>
        <taxon>Lactobacillaceae</taxon>
        <taxon>Ligilactobacillus</taxon>
    </lineage>
</organism>
<evidence type="ECO:0000256" key="5">
    <source>
        <dbReference type="ARBA" id="ARBA00011738"/>
    </source>
</evidence>
<feature type="domain" description="Dihydroorotate dehydrogenase catalytic" evidence="12">
    <location>
        <begin position="13"/>
        <end position="298"/>
    </location>
</feature>
<proteinExistence type="inferred from homology"/>
<accession>A0A0R2K304</accession>
<evidence type="ECO:0000256" key="1">
    <source>
        <dbReference type="ARBA" id="ARBA00001694"/>
    </source>
</evidence>
<dbReference type="InterPro" id="IPR013785">
    <property type="entry name" value="Aldolase_TIM"/>
</dbReference>
<feature type="binding site" evidence="11">
    <location>
        <begin position="277"/>
        <end position="278"/>
    </location>
    <ligand>
        <name>FMN</name>
        <dbReference type="ChEBI" id="CHEBI:58210"/>
    </ligand>
</feature>
<evidence type="ECO:0000259" key="12">
    <source>
        <dbReference type="Pfam" id="PF01180"/>
    </source>
</evidence>
<dbReference type="GO" id="GO:0005737">
    <property type="term" value="C:cytoplasm"/>
    <property type="evidence" value="ECO:0007669"/>
    <property type="project" value="UniProtKB-SubCell"/>
</dbReference>
<keyword evidence="9 11" id="KW-0665">Pyrimidine biosynthesis</keyword>
<comment type="subunit">
    <text evidence="5">Homodimer.</text>
</comment>
<comment type="pathway">
    <text evidence="3 11">Pyrimidine metabolism; UMP biosynthesis via de novo pathway.</text>
</comment>
<feature type="active site" description="Nucleophile" evidence="11">
    <location>
        <position position="142"/>
    </location>
</feature>
<evidence type="ECO:0000256" key="7">
    <source>
        <dbReference type="ARBA" id="ARBA00022630"/>
    </source>
</evidence>
<feature type="binding site" evidence="11">
    <location>
        <position position="229"/>
    </location>
    <ligand>
        <name>FMN</name>
        <dbReference type="ChEBI" id="CHEBI:58210"/>
    </ligand>
</feature>
<feature type="binding site" evidence="11">
    <location>
        <begin position="79"/>
        <end position="83"/>
    </location>
    <ligand>
        <name>substrate</name>
    </ligand>
</feature>
<keyword evidence="7 11" id="KW-0285">Flavoprotein</keyword>
<dbReference type="InterPro" id="IPR005720">
    <property type="entry name" value="Dihydroorotate_DH_cat"/>
</dbReference>
<comment type="cofactor">
    <cofactor evidence="11">
        <name>FMN</name>
        <dbReference type="ChEBI" id="CHEBI:58210"/>
    </cofactor>
    <text evidence="11">Binds 1 FMN per subunit.</text>
</comment>
<evidence type="ECO:0000256" key="6">
    <source>
        <dbReference type="ARBA" id="ARBA00022490"/>
    </source>
</evidence>
<dbReference type="NCBIfam" id="TIGR01037">
    <property type="entry name" value="pyrD_sub1_fam"/>
    <property type="match status" value="1"/>
</dbReference>
<feature type="binding site" evidence="11">
    <location>
        <begin position="255"/>
        <end position="256"/>
    </location>
    <ligand>
        <name>FMN</name>
        <dbReference type="ChEBI" id="CHEBI:58210"/>
    </ligand>
</feature>
<feature type="binding site" evidence="11">
    <location>
        <position position="203"/>
    </location>
    <ligand>
        <name>FMN</name>
        <dbReference type="ChEBI" id="CHEBI:58210"/>
    </ligand>
</feature>
<sequence>MLKKGELMSTNRLQVELPGLSLRNPIMPASGSFGFGDVKAARLNDLNRLGAVVLKTTTKMAKKGNPQPQIVSFKEGIMNSVGLTNPGVDKVVEHKLPQLRTHYPNLPIIASLAGASISDYCVVAEKLDNSELVDALEVNVSCPNVAAGGMQFGVDPLVIQKLTSEIKKRVAVPVYVKLTPNVTDIIECAQAAKDGGAEGLTMINTLYGLRIDPQTRKPVLGNKFGGWSGPSLKPTAIRMIYQVAHQVDLPIIGVGGISNAQDVIEMYLAGASAVQIGSAQFNDPAACWHVLDELEPEMDRLNIESLSKLINEVKEGFQDER</sequence>
<evidence type="ECO:0000313" key="13">
    <source>
        <dbReference type="EMBL" id="KRN83787.1"/>
    </source>
</evidence>
<dbReference type="AlphaFoldDB" id="A0A0R2K304"/>
<dbReference type="EC" id="1.3.-.-" evidence="11"/>
<dbReference type="InterPro" id="IPR012135">
    <property type="entry name" value="Dihydroorotate_DH_1_2"/>
</dbReference>
<feature type="binding site" evidence="11">
    <location>
        <begin position="204"/>
        <end position="205"/>
    </location>
    <ligand>
        <name>substrate</name>
    </ligand>
</feature>
<dbReference type="PIRSF" id="PIRSF000164">
    <property type="entry name" value="DHO_oxidase"/>
    <property type="match status" value="1"/>
</dbReference>
<feature type="binding site" evidence="11">
    <location>
        <begin position="55"/>
        <end position="56"/>
    </location>
    <ligand>
        <name>FMN</name>
        <dbReference type="ChEBI" id="CHEBI:58210"/>
    </ligand>
</feature>
<keyword evidence="8 11" id="KW-0288">FMN</keyword>
<dbReference type="Pfam" id="PF01180">
    <property type="entry name" value="DHO_dh"/>
    <property type="match status" value="1"/>
</dbReference>
<comment type="catalytic activity">
    <reaction evidence="11">
        <text>(S)-dihydroorotate + A = orotate + AH2</text>
        <dbReference type="Rhea" id="RHEA:18073"/>
        <dbReference type="ChEBI" id="CHEBI:13193"/>
        <dbReference type="ChEBI" id="CHEBI:17499"/>
        <dbReference type="ChEBI" id="CHEBI:30839"/>
        <dbReference type="ChEBI" id="CHEBI:30864"/>
    </reaction>
</comment>
<evidence type="ECO:0000256" key="11">
    <source>
        <dbReference type="HAMAP-Rule" id="MF_00224"/>
    </source>
</evidence>
<dbReference type="PATRIC" id="fig|89059.3.peg.1415"/>
<feature type="binding site" evidence="11">
    <location>
        <position position="139"/>
    </location>
    <ligand>
        <name>substrate</name>
    </ligand>
</feature>
<dbReference type="FunFam" id="3.20.20.70:FF:000027">
    <property type="entry name" value="Dihydropyrimidine dehydrogenase [NADP(+)]"/>
    <property type="match status" value="1"/>
</dbReference>
<name>A0A0R2K304_9LACO</name>
<evidence type="ECO:0000256" key="3">
    <source>
        <dbReference type="ARBA" id="ARBA00004725"/>
    </source>
</evidence>
<evidence type="ECO:0000256" key="10">
    <source>
        <dbReference type="ARBA" id="ARBA00023002"/>
    </source>
</evidence>
<dbReference type="SUPFAM" id="SSF51395">
    <property type="entry name" value="FMN-linked oxidoreductases"/>
    <property type="match status" value="1"/>
</dbReference>
<comment type="similarity">
    <text evidence="4 11">Belongs to the dihydroorotate dehydrogenase family. Type 1 subfamily.</text>
</comment>
<reference evidence="13 14" key="1">
    <citation type="journal article" date="2015" name="Genome Announc.">
        <title>Expanding the biotechnology potential of lactobacilli through comparative genomics of 213 strains and associated genera.</title>
        <authorList>
            <person name="Sun Z."/>
            <person name="Harris H.M."/>
            <person name="McCann A."/>
            <person name="Guo C."/>
            <person name="Argimon S."/>
            <person name="Zhang W."/>
            <person name="Yang X."/>
            <person name="Jeffery I.B."/>
            <person name="Cooney J.C."/>
            <person name="Kagawa T.F."/>
            <person name="Liu W."/>
            <person name="Song Y."/>
            <person name="Salvetti E."/>
            <person name="Wrobel A."/>
            <person name="Rasinkangas P."/>
            <person name="Parkhill J."/>
            <person name="Rea M.C."/>
            <person name="O'Sullivan O."/>
            <person name="Ritari J."/>
            <person name="Douillard F.P."/>
            <person name="Paul Ross R."/>
            <person name="Yang R."/>
            <person name="Briner A.E."/>
            <person name="Felis G.E."/>
            <person name="de Vos W.M."/>
            <person name="Barrangou R."/>
            <person name="Klaenhammer T.R."/>
            <person name="Caufield P.W."/>
            <person name="Cui Y."/>
            <person name="Zhang H."/>
            <person name="O'Toole P.W."/>
        </authorList>
    </citation>
    <scope>NUCLEOTIDE SEQUENCE [LARGE SCALE GENOMIC DNA]</scope>
    <source>
        <strain evidence="13 14">DSM 15353</strain>
    </source>
</reference>
<comment type="subcellular location">
    <subcellularLocation>
        <location evidence="2 11">Cytoplasm</location>
    </subcellularLocation>
</comment>
<comment type="caution">
    <text evidence="11">Lacks conserved residue(s) required for the propagation of feature annotation.</text>
</comment>
<feature type="binding site" evidence="11">
    <location>
        <position position="139"/>
    </location>
    <ligand>
        <name>FMN</name>
        <dbReference type="ChEBI" id="CHEBI:58210"/>
    </ligand>
</feature>
<protein>
    <recommendedName>
        <fullName evidence="11">Dihydroorotate dehydrogenase</fullName>
        <shortName evidence="11">DHOD</shortName>
        <shortName evidence="11">DHODase</shortName>
        <shortName evidence="11">DHOdehase</shortName>
        <ecNumber evidence="11">1.3.-.-</ecNumber>
    </recommendedName>
</protein>
<dbReference type="NCBIfam" id="NF005574">
    <property type="entry name" value="PRK07259.1"/>
    <property type="match status" value="1"/>
</dbReference>
<dbReference type="Proteomes" id="UP000051491">
    <property type="component" value="Unassembled WGS sequence"/>
</dbReference>